<protein>
    <recommendedName>
        <fullName evidence="8">Holo-[acyl-carrier-protein] synthase</fullName>
        <shortName evidence="8">Holo-ACP synthase</shortName>
        <ecNumber evidence="8">2.7.8.7</ecNumber>
    </recommendedName>
    <alternativeName>
        <fullName evidence="8">4'-phosphopantetheinyl transferase AcpS</fullName>
    </alternativeName>
</protein>
<dbReference type="OrthoDB" id="517356at2"/>
<comment type="cofactor">
    <cofactor evidence="8">
        <name>Mg(2+)</name>
        <dbReference type="ChEBI" id="CHEBI:18420"/>
    </cofactor>
</comment>
<keyword evidence="7 8" id="KW-0275">Fatty acid biosynthesis</keyword>
<comment type="subcellular location">
    <subcellularLocation>
        <location evidence="8">Cytoplasm</location>
    </subcellularLocation>
</comment>
<dbReference type="RefSeq" id="WP_045547622.1">
    <property type="nucleotide sequence ID" value="NZ_JZDQ02000046.1"/>
</dbReference>
<keyword evidence="4 8" id="KW-0276">Fatty acid metabolism</keyword>
<keyword evidence="1 8" id="KW-0444">Lipid biosynthesis</keyword>
<keyword evidence="8" id="KW-0963">Cytoplasm</keyword>
<evidence type="ECO:0000256" key="6">
    <source>
        <dbReference type="ARBA" id="ARBA00023098"/>
    </source>
</evidence>
<dbReference type="Proteomes" id="UP000033772">
    <property type="component" value="Unassembled WGS sequence"/>
</dbReference>
<evidence type="ECO:0000256" key="3">
    <source>
        <dbReference type="ARBA" id="ARBA00022723"/>
    </source>
</evidence>
<feature type="domain" description="4'-phosphopantetheinyl transferase" evidence="9">
    <location>
        <begin position="5"/>
        <end position="105"/>
    </location>
</feature>
<dbReference type="Pfam" id="PF01648">
    <property type="entry name" value="ACPS"/>
    <property type="match status" value="1"/>
</dbReference>
<dbReference type="GO" id="GO:0008897">
    <property type="term" value="F:holo-[acyl-carrier-protein] synthase activity"/>
    <property type="evidence" value="ECO:0007669"/>
    <property type="project" value="UniProtKB-UniRule"/>
</dbReference>
<feature type="binding site" evidence="8">
    <location>
        <position position="9"/>
    </location>
    <ligand>
        <name>Mg(2+)</name>
        <dbReference type="ChEBI" id="CHEBI:18420"/>
    </ligand>
</feature>
<dbReference type="AlphaFoldDB" id="A0A1J4N122"/>
<dbReference type="NCBIfam" id="TIGR00556">
    <property type="entry name" value="pantethn_trn"/>
    <property type="match status" value="1"/>
</dbReference>
<reference evidence="10" key="1">
    <citation type="submission" date="2016-10" db="EMBL/GenBank/DDBJ databases">
        <title>Draft Genome Sequence of Nocardioides luteus Strain BAFB, an Alkane-Degrading Bacterium Isolated from JP-7 Polluted Soil.</title>
        <authorList>
            <person name="Brown L."/>
            <person name="Ruiz O.N."/>
            <person name="Gunasekera T."/>
        </authorList>
    </citation>
    <scope>NUCLEOTIDE SEQUENCE [LARGE SCALE GENOMIC DNA]</scope>
    <source>
        <strain evidence="10">BAFB</strain>
    </source>
</reference>
<evidence type="ECO:0000256" key="2">
    <source>
        <dbReference type="ARBA" id="ARBA00022679"/>
    </source>
</evidence>
<proteinExistence type="inferred from homology"/>
<dbReference type="SUPFAM" id="SSF56214">
    <property type="entry name" value="4'-phosphopantetheinyl transferase"/>
    <property type="match status" value="1"/>
</dbReference>
<dbReference type="EMBL" id="JZDQ02000046">
    <property type="protein sequence ID" value="OIJ24089.1"/>
    <property type="molecule type" value="Genomic_DNA"/>
</dbReference>
<comment type="similarity">
    <text evidence="8">Belongs to the P-Pant transferase superfamily. AcpS family.</text>
</comment>
<accession>A0A1J4N122</accession>
<dbReference type="InterPro" id="IPR004568">
    <property type="entry name" value="Ppantetheine-prot_Trfase_dom"/>
</dbReference>
<dbReference type="InterPro" id="IPR037143">
    <property type="entry name" value="4-PPantetheinyl_Trfase_dom_sf"/>
</dbReference>
<dbReference type="EC" id="2.7.8.7" evidence="8"/>
<evidence type="ECO:0000256" key="5">
    <source>
        <dbReference type="ARBA" id="ARBA00022842"/>
    </source>
</evidence>
<dbReference type="InterPro" id="IPR008278">
    <property type="entry name" value="4-PPantetheinyl_Trfase_dom"/>
</dbReference>
<evidence type="ECO:0000256" key="7">
    <source>
        <dbReference type="ARBA" id="ARBA00023160"/>
    </source>
</evidence>
<keyword evidence="5 8" id="KW-0460">Magnesium</keyword>
<dbReference type="GO" id="GO:0005737">
    <property type="term" value="C:cytoplasm"/>
    <property type="evidence" value="ECO:0007669"/>
    <property type="project" value="UniProtKB-SubCell"/>
</dbReference>
<dbReference type="STRING" id="1844.UG56_024465"/>
<dbReference type="Gene3D" id="3.90.470.20">
    <property type="entry name" value="4'-phosphopantetheinyl transferase domain"/>
    <property type="match status" value="1"/>
</dbReference>
<keyword evidence="6 8" id="KW-0443">Lipid metabolism</keyword>
<feature type="binding site" evidence="8">
    <location>
        <position position="58"/>
    </location>
    <ligand>
        <name>Mg(2+)</name>
        <dbReference type="ChEBI" id="CHEBI:18420"/>
    </ligand>
</feature>
<dbReference type="GO" id="GO:0000287">
    <property type="term" value="F:magnesium ion binding"/>
    <property type="evidence" value="ECO:0007669"/>
    <property type="project" value="UniProtKB-UniRule"/>
</dbReference>
<dbReference type="HAMAP" id="MF_00101">
    <property type="entry name" value="AcpS"/>
    <property type="match status" value="1"/>
</dbReference>
<keyword evidence="2 8" id="KW-0808">Transferase</keyword>
<keyword evidence="3 8" id="KW-0479">Metal-binding</keyword>
<sequence>MSLQGVGIDVADIRRFARLLAMRGSGFAVRWFTDAEIAQCMAATTPATAFAMRYAAKEAVWKALGPGEWSGPLPWRGITVLEDAPGSLAVSLDGPAAELAALAGVTSVRVATVPGPRMAIATAVAEGDPLRGENARPST</sequence>
<dbReference type="InterPro" id="IPR002582">
    <property type="entry name" value="ACPS"/>
</dbReference>
<evidence type="ECO:0000259" key="9">
    <source>
        <dbReference type="Pfam" id="PF01648"/>
    </source>
</evidence>
<evidence type="ECO:0000313" key="10">
    <source>
        <dbReference type="EMBL" id="OIJ24089.1"/>
    </source>
</evidence>
<comment type="function">
    <text evidence="8">Transfers the 4'-phosphopantetheine moiety from coenzyme A to a Ser of acyl-carrier-protein.</text>
</comment>
<comment type="catalytic activity">
    <reaction evidence="8">
        <text>apo-[ACP] + CoA = holo-[ACP] + adenosine 3',5'-bisphosphate + H(+)</text>
        <dbReference type="Rhea" id="RHEA:12068"/>
        <dbReference type="Rhea" id="RHEA-COMP:9685"/>
        <dbReference type="Rhea" id="RHEA-COMP:9690"/>
        <dbReference type="ChEBI" id="CHEBI:15378"/>
        <dbReference type="ChEBI" id="CHEBI:29999"/>
        <dbReference type="ChEBI" id="CHEBI:57287"/>
        <dbReference type="ChEBI" id="CHEBI:58343"/>
        <dbReference type="ChEBI" id="CHEBI:64479"/>
        <dbReference type="EC" id="2.7.8.7"/>
    </reaction>
</comment>
<gene>
    <name evidence="8" type="primary">acpS</name>
    <name evidence="10" type="ORF">UG56_024465</name>
</gene>
<evidence type="ECO:0000256" key="8">
    <source>
        <dbReference type="HAMAP-Rule" id="MF_00101"/>
    </source>
</evidence>
<evidence type="ECO:0000256" key="1">
    <source>
        <dbReference type="ARBA" id="ARBA00022516"/>
    </source>
</evidence>
<evidence type="ECO:0000256" key="4">
    <source>
        <dbReference type="ARBA" id="ARBA00022832"/>
    </source>
</evidence>
<comment type="caution">
    <text evidence="10">The sequence shown here is derived from an EMBL/GenBank/DDBJ whole genome shotgun (WGS) entry which is preliminary data.</text>
</comment>
<organism evidence="10 11">
    <name type="scientific">Nocardioides luteus</name>
    <dbReference type="NCBI Taxonomy" id="1844"/>
    <lineage>
        <taxon>Bacteria</taxon>
        <taxon>Bacillati</taxon>
        <taxon>Actinomycetota</taxon>
        <taxon>Actinomycetes</taxon>
        <taxon>Propionibacteriales</taxon>
        <taxon>Nocardioidaceae</taxon>
        <taxon>Nocardioides</taxon>
    </lineage>
</organism>
<name>A0A1J4N122_9ACTN</name>
<evidence type="ECO:0000313" key="11">
    <source>
        <dbReference type="Proteomes" id="UP000033772"/>
    </source>
</evidence>
<dbReference type="GO" id="GO:0006633">
    <property type="term" value="P:fatty acid biosynthetic process"/>
    <property type="evidence" value="ECO:0007669"/>
    <property type="project" value="UniProtKB-UniRule"/>
</dbReference>
<keyword evidence="11" id="KW-1185">Reference proteome</keyword>